<proteinExistence type="predicted"/>
<evidence type="ECO:0000313" key="4">
    <source>
        <dbReference type="Proteomes" id="UP000005695"/>
    </source>
</evidence>
<organism evidence="3 4">
    <name type="scientific">Desulfuromonas acetoxidans (strain DSM 684 / 11070)</name>
    <dbReference type="NCBI Taxonomy" id="281689"/>
    <lineage>
        <taxon>Bacteria</taxon>
        <taxon>Pseudomonadati</taxon>
        <taxon>Thermodesulfobacteriota</taxon>
        <taxon>Desulfuromonadia</taxon>
        <taxon>Desulfuromonadales</taxon>
        <taxon>Desulfuromonadaceae</taxon>
        <taxon>Desulfuromonas</taxon>
    </lineage>
</organism>
<accession>Q1JWX8</accession>
<feature type="domain" description="PLD phosphodiesterase" evidence="2">
    <location>
        <begin position="396"/>
        <end position="423"/>
    </location>
</feature>
<dbReference type="OrthoDB" id="9762009at2"/>
<dbReference type="InterPro" id="IPR001736">
    <property type="entry name" value="PLipase_D/transphosphatidylase"/>
</dbReference>
<dbReference type="AlphaFoldDB" id="Q1JWX8"/>
<evidence type="ECO:0000259" key="2">
    <source>
        <dbReference type="PROSITE" id="PS50035"/>
    </source>
</evidence>
<dbReference type="PIRSF" id="PIRSF000850">
    <property type="entry name" value="Phospholipase_D_PSS"/>
    <property type="match status" value="1"/>
</dbReference>
<protein>
    <submittedName>
        <fullName evidence="3">Phospholipase D/Transphosphatidylase</fullName>
    </submittedName>
</protein>
<dbReference type="GO" id="GO:0032049">
    <property type="term" value="P:cardiolipin biosynthetic process"/>
    <property type="evidence" value="ECO:0007669"/>
    <property type="project" value="UniProtKB-ARBA"/>
</dbReference>
<dbReference type="SUPFAM" id="SSF56024">
    <property type="entry name" value="Phospholipase D/nuclease"/>
    <property type="match status" value="2"/>
</dbReference>
<sequence>MQRFLFFLFFLFVAASTVSANDLQDLLPPLLSAHPNQSGAYVLDKGEESLLARAWLVDHAAETIDVQYFIWSDDNIGTLATESLLRAAQRGVKVRVIVDDLLIQAPEDFLLALAAHPNISIRVYNPQHKTGVSTQQRLWNIFSNFRAANQRMHDKTFIVDQQVAITGGRNMADEYYDFDQSYNFRDRDILLLGPVAQTMTGSFDAFWNSDLAKPIESLLNAKLAPDAQRREAIYADLHAYAQNPENFAPEVKQALDDLPLKFRGLMDNLAWGPVCFVSDEPGKNPGDNGLGGGGRTTSQLAAALARAQKSVTIQSPYLVMPDGGLELFAGLIKKGVKVRISTNSLLSTDNLQAFSGYSNQREDLLDAGIEVFEFQPYPRIQQQLMERYPKLKEKSPVFALHAKTLVIDGKQLFVGTFNLDPRSANLNTEVGVIIDNPHLAQQVELEIERDMAPGNSWNSAEDNPDRFAPWGKRLKMTFWKWMPMEDIL</sequence>
<comment type="caution">
    <text evidence="3">The sequence shown here is derived from an EMBL/GenBank/DDBJ whole genome shotgun (WGS) entry which is preliminary data.</text>
</comment>
<gene>
    <name evidence="3" type="ORF">Dace_0834</name>
</gene>
<reference evidence="3" key="1">
    <citation type="submission" date="2006-05" db="EMBL/GenBank/DDBJ databases">
        <title>Annotation of the draft genome assembly of Desulfuromonas acetoxidans DSM 684.</title>
        <authorList>
            <consortium name="US DOE Joint Genome Institute (JGI-ORNL)"/>
            <person name="Larimer F."/>
            <person name="Land M."/>
            <person name="Hauser L."/>
        </authorList>
    </citation>
    <scope>NUCLEOTIDE SEQUENCE [LARGE SCALE GENOMIC DNA]</scope>
    <source>
        <strain evidence="3">DSM 684</strain>
    </source>
</reference>
<keyword evidence="4" id="KW-1185">Reference proteome</keyword>
<dbReference type="PANTHER" id="PTHR21248">
    <property type="entry name" value="CARDIOLIPIN SYNTHASE"/>
    <property type="match status" value="1"/>
</dbReference>
<dbReference type="CDD" id="cd09113">
    <property type="entry name" value="PLDc_ymdC_like_2"/>
    <property type="match status" value="1"/>
</dbReference>
<name>Q1JWX8_DESA6</name>
<dbReference type="EMBL" id="AAEW02000018">
    <property type="protein sequence ID" value="EAT14780.1"/>
    <property type="molecule type" value="Genomic_DNA"/>
</dbReference>
<dbReference type="PROSITE" id="PS50035">
    <property type="entry name" value="PLD"/>
    <property type="match status" value="2"/>
</dbReference>
<reference evidence="3" key="2">
    <citation type="submission" date="2006-05" db="EMBL/GenBank/DDBJ databases">
        <title>Sequencing of the draft genome and assembly of Desulfuromonas acetoxidans DSM 684.</title>
        <authorList>
            <consortium name="US DOE Joint Genome Institute (JGI-PGF)"/>
            <person name="Copeland A."/>
            <person name="Lucas S."/>
            <person name="Lapidus A."/>
            <person name="Barry K."/>
            <person name="Detter J.C."/>
            <person name="Glavina del Rio T."/>
            <person name="Hammon N."/>
            <person name="Israni S."/>
            <person name="Dalin E."/>
            <person name="Tice H."/>
            <person name="Bruce D."/>
            <person name="Pitluck S."/>
            <person name="Richardson P."/>
        </authorList>
    </citation>
    <scope>NUCLEOTIDE SEQUENCE [LARGE SCALE GENOMIC DNA]</scope>
    <source>
        <strain evidence="3">DSM 684</strain>
    </source>
</reference>
<dbReference type="InterPro" id="IPR025202">
    <property type="entry name" value="PLD-like_dom"/>
</dbReference>
<dbReference type="GO" id="GO:0030572">
    <property type="term" value="F:phosphatidyltransferase activity"/>
    <property type="evidence" value="ECO:0007669"/>
    <property type="project" value="UniProtKB-ARBA"/>
</dbReference>
<feature type="signal peptide" evidence="1">
    <location>
        <begin position="1"/>
        <end position="20"/>
    </location>
</feature>
<feature type="domain" description="PLD phosphodiesterase" evidence="2">
    <location>
        <begin position="148"/>
        <end position="175"/>
    </location>
</feature>
<dbReference type="Gene3D" id="3.30.870.10">
    <property type="entry name" value="Endonuclease Chain A"/>
    <property type="match status" value="2"/>
</dbReference>
<feature type="chain" id="PRO_5004192299" evidence="1">
    <location>
        <begin position="21"/>
        <end position="488"/>
    </location>
</feature>
<evidence type="ECO:0000313" key="3">
    <source>
        <dbReference type="EMBL" id="EAT14780.1"/>
    </source>
</evidence>
<dbReference type="PANTHER" id="PTHR21248:SF12">
    <property type="entry name" value="CARDIOLIPIN SYNTHASE C"/>
    <property type="match status" value="1"/>
</dbReference>
<evidence type="ECO:0000256" key="1">
    <source>
        <dbReference type="SAM" id="SignalP"/>
    </source>
</evidence>
<keyword evidence="1" id="KW-0732">Signal</keyword>
<dbReference type="CDD" id="cd09111">
    <property type="entry name" value="PLDc_ymdC_like_1"/>
    <property type="match status" value="1"/>
</dbReference>
<dbReference type="SMART" id="SM00155">
    <property type="entry name" value="PLDc"/>
    <property type="match status" value="2"/>
</dbReference>
<dbReference type="RefSeq" id="WP_006002149.1">
    <property type="nucleotide sequence ID" value="NZ_AAEW02000018.1"/>
</dbReference>
<dbReference type="Proteomes" id="UP000005695">
    <property type="component" value="Unassembled WGS sequence"/>
</dbReference>
<dbReference type="Pfam" id="PF13091">
    <property type="entry name" value="PLDc_2"/>
    <property type="match status" value="2"/>
</dbReference>